<protein>
    <submittedName>
        <fullName evidence="4">Response regulator transcription factor</fullName>
    </submittedName>
</protein>
<dbReference type="PANTHER" id="PTHR37299:SF1">
    <property type="entry name" value="STAGE 0 SPORULATION PROTEIN A HOMOLOG"/>
    <property type="match status" value="1"/>
</dbReference>
<name>A0A3Q9FNC5_9BACT</name>
<evidence type="ECO:0000259" key="2">
    <source>
        <dbReference type="PROSITE" id="PS50110"/>
    </source>
</evidence>
<dbReference type="Pfam" id="PF00072">
    <property type="entry name" value="Response_reg"/>
    <property type="match status" value="1"/>
</dbReference>
<dbReference type="InterPro" id="IPR011006">
    <property type="entry name" value="CheY-like_superfamily"/>
</dbReference>
<dbReference type="RefSeq" id="WP_126614343.1">
    <property type="nucleotide sequence ID" value="NZ_CP034562.1"/>
</dbReference>
<evidence type="ECO:0000256" key="1">
    <source>
        <dbReference type="PROSITE-ProRule" id="PRU00169"/>
    </source>
</evidence>
<gene>
    <name evidence="4" type="ORF">EI427_10440</name>
</gene>
<dbReference type="SMART" id="SM00850">
    <property type="entry name" value="LytTR"/>
    <property type="match status" value="1"/>
</dbReference>
<dbReference type="GO" id="GO:0000156">
    <property type="term" value="F:phosphorelay response regulator activity"/>
    <property type="evidence" value="ECO:0007669"/>
    <property type="project" value="InterPro"/>
</dbReference>
<dbReference type="Proteomes" id="UP000267268">
    <property type="component" value="Chromosome 1"/>
</dbReference>
<dbReference type="Gene3D" id="2.40.50.1020">
    <property type="entry name" value="LytTr DNA-binding domain"/>
    <property type="match status" value="1"/>
</dbReference>
<feature type="domain" description="Response regulatory" evidence="2">
    <location>
        <begin position="6"/>
        <end position="117"/>
    </location>
</feature>
<evidence type="ECO:0000259" key="3">
    <source>
        <dbReference type="PROSITE" id="PS50930"/>
    </source>
</evidence>
<feature type="modified residue" description="4-aspartylphosphate" evidence="1">
    <location>
        <position position="57"/>
    </location>
</feature>
<dbReference type="OrthoDB" id="1646880at2"/>
<dbReference type="SUPFAM" id="SSF52172">
    <property type="entry name" value="CheY-like"/>
    <property type="match status" value="1"/>
</dbReference>
<dbReference type="InterPro" id="IPR001789">
    <property type="entry name" value="Sig_transdc_resp-reg_receiver"/>
</dbReference>
<organism evidence="4 5">
    <name type="scientific">Flammeovirga pectinis</name>
    <dbReference type="NCBI Taxonomy" id="2494373"/>
    <lineage>
        <taxon>Bacteria</taxon>
        <taxon>Pseudomonadati</taxon>
        <taxon>Bacteroidota</taxon>
        <taxon>Cytophagia</taxon>
        <taxon>Cytophagales</taxon>
        <taxon>Flammeovirgaceae</taxon>
        <taxon>Flammeovirga</taxon>
    </lineage>
</organism>
<reference evidence="4 5" key="1">
    <citation type="submission" date="2018-12" db="EMBL/GenBank/DDBJ databases">
        <title>Flammeovirga pectinis sp. nov., isolated from the gut of the Korean scallop, Patinopecten yessoensis.</title>
        <authorList>
            <person name="Bae J.-W."/>
            <person name="Jeong Y.-S."/>
            <person name="Kang W."/>
        </authorList>
    </citation>
    <scope>NUCLEOTIDE SEQUENCE [LARGE SCALE GENOMIC DNA]</scope>
    <source>
        <strain evidence="4 5">L12M1</strain>
    </source>
</reference>
<proteinExistence type="predicted"/>
<dbReference type="PANTHER" id="PTHR37299">
    <property type="entry name" value="TRANSCRIPTIONAL REGULATOR-RELATED"/>
    <property type="match status" value="1"/>
</dbReference>
<dbReference type="Pfam" id="PF04397">
    <property type="entry name" value="LytTR"/>
    <property type="match status" value="1"/>
</dbReference>
<evidence type="ECO:0000313" key="4">
    <source>
        <dbReference type="EMBL" id="AZQ62640.1"/>
    </source>
</evidence>
<dbReference type="Gene3D" id="3.40.50.2300">
    <property type="match status" value="1"/>
</dbReference>
<dbReference type="KEGG" id="fll:EI427_10440"/>
<keyword evidence="5" id="KW-1185">Reference proteome</keyword>
<keyword evidence="1" id="KW-0597">Phosphoprotein</keyword>
<dbReference type="AlphaFoldDB" id="A0A3Q9FNC5"/>
<dbReference type="EMBL" id="CP034562">
    <property type="protein sequence ID" value="AZQ62640.1"/>
    <property type="molecule type" value="Genomic_DNA"/>
</dbReference>
<evidence type="ECO:0000313" key="5">
    <source>
        <dbReference type="Proteomes" id="UP000267268"/>
    </source>
</evidence>
<dbReference type="InterPro" id="IPR046947">
    <property type="entry name" value="LytR-like"/>
</dbReference>
<dbReference type="SMART" id="SM00448">
    <property type="entry name" value="REC"/>
    <property type="match status" value="1"/>
</dbReference>
<accession>A0A3Q9FNC5</accession>
<dbReference type="PROSITE" id="PS50930">
    <property type="entry name" value="HTH_LYTTR"/>
    <property type="match status" value="1"/>
</dbReference>
<dbReference type="PROSITE" id="PS50110">
    <property type="entry name" value="RESPONSE_REGULATORY"/>
    <property type="match status" value="1"/>
</dbReference>
<feature type="domain" description="HTH LytTR-type" evidence="3">
    <location>
        <begin position="136"/>
        <end position="235"/>
    </location>
</feature>
<dbReference type="GO" id="GO:0003677">
    <property type="term" value="F:DNA binding"/>
    <property type="evidence" value="ECO:0007669"/>
    <property type="project" value="InterPro"/>
</dbReference>
<dbReference type="InterPro" id="IPR007492">
    <property type="entry name" value="LytTR_DNA-bd_dom"/>
</dbReference>
<sequence length="235" mass="27351">MQKTYNCLIVDDEQLARNLLSAFISKVPFLNEVGSCKSPLQAMEVMRSGIIDILLVDIQMPELSGIDFVKSLAVKPVVIFTTAYSEYAVQSYELDTIDYLLKPFSFERFMKAINKGVEFLELKKQPTDTAGNDDVIFIKGDQKIHKLFTKDIFYIEGLKEYVSFYVKDKQRIISLNSLTKLERELEKYQFIRVHRSYIVNLNHVTAFETHALWIDDKEIPIGKTYRDIVKKKINW</sequence>